<dbReference type="Proteomes" id="UP000189462">
    <property type="component" value="Unassembled WGS sequence"/>
</dbReference>
<protein>
    <submittedName>
        <fullName evidence="2">MSHA biogenesis protein MshD</fullName>
    </submittedName>
</protein>
<name>A0A1V3NNU9_9GAMM</name>
<keyword evidence="1" id="KW-1133">Transmembrane helix</keyword>
<evidence type="ECO:0000313" key="3">
    <source>
        <dbReference type="Proteomes" id="UP000189462"/>
    </source>
</evidence>
<dbReference type="RefSeq" id="WP_077277965.1">
    <property type="nucleotide sequence ID" value="NZ_MVBK01000026.1"/>
</dbReference>
<keyword evidence="3" id="KW-1185">Reference proteome</keyword>
<sequence length="151" mass="16095">MYLVPCTFPLQKGFTLIELIISIVVIGAAVGGVMLLVANVAARSVDPMIQTQAVYVAQSYLEEALLRPYDGDADCGGSRDQWQGVLAYDCINAETPTDQQGNGLPGLSAYRVTVSVTDSTLGGAVTRRVEVQVTHTAQPINLRLAGHRAAY</sequence>
<dbReference type="Pfam" id="PF07963">
    <property type="entry name" value="N_methyl"/>
    <property type="match status" value="1"/>
</dbReference>
<dbReference type="OrthoDB" id="5784010at2"/>
<organism evidence="2 3">
    <name type="scientific">Thioalkalivibrio denitrificans</name>
    <dbReference type="NCBI Taxonomy" id="108003"/>
    <lineage>
        <taxon>Bacteria</taxon>
        <taxon>Pseudomonadati</taxon>
        <taxon>Pseudomonadota</taxon>
        <taxon>Gammaproteobacteria</taxon>
        <taxon>Chromatiales</taxon>
        <taxon>Ectothiorhodospiraceae</taxon>
        <taxon>Thioalkalivibrio</taxon>
    </lineage>
</organism>
<keyword evidence="1" id="KW-0812">Transmembrane</keyword>
<keyword evidence="1" id="KW-0472">Membrane</keyword>
<evidence type="ECO:0000256" key="1">
    <source>
        <dbReference type="SAM" id="Phobius"/>
    </source>
</evidence>
<dbReference type="PROSITE" id="PS00409">
    <property type="entry name" value="PROKAR_NTER_METHYL"/>
    <property type="match status" value="1"/>
</dbReference>
<comment type="caution">
    <text evidence="2">The sequence shown here is derived from an EMBL/GenBank/DDBJ whole genome shotgun (WGS) entry which is preliminary data.</text>
</comment>
<reference evidence="2 3" key="1">
    <citation type="submission" date="2017-02" db="EMBL/GenBank/DDBJ databases">
        <title>Genomic diversity within the haloalkaliphilic genus Thioalkalivibrio.</title>
        <authorList>
            <person name="Ahn A.-C."/>
            <person name="Meier-Kolthoff J."/>
            <person name="Overmars L."/>
            <person name="Richter M."/>
            <person name="Woyke T."/>
            <person name="Sorokin D.Y."/>
            <person name="Muyzer G."/>
        </authorList>
    </citation>
    <scope>NUCLEOTIDE SEQUENCE [LARGE SCALE GENOMIC DNA]</scope>
    <source>
        <strain evidence="2 3">ALJD</strain>
    </source>
</reference>
<gene>
    <name evidence="2" type="ORF">B1C78_04590</name>
</gene>
<proteinExistence type="predicted"/>
<accession>A0A1V3NNU9</accession>
<dbReference type="InterPro" id="IPR012902">
    <property type="entry name" value="N_methyl_site"/>
</dbReference>
<evidence type="ECO:0000313" key="2">
    <source>
        <dbReference type="EMBL" id="OOG26789.1"/>
    </source>
</evidence>
<dbReference type="InterPro" id="IPR045584">
    <property type="entry name" value="Pilin-like"/>
</dbReference>
<dbReference type="NCBIfam" id="TIGR02532">
    <property type="entry name" value="IV_pilin_GFxxxE"/>
    <property type="match status" value="1"/>
</dbReference>
<feature type="transmembrane region" description="Helical" evidence="1">
    <location>
        <begin position="20"/>
        <end position="42"/>
    </location>
</feature>
<dbReference type="EMBL" id="MVBK01000026">
    <property type="protein sequence ID" value="OOG26789.1"/>
    <property type="molecule type" value="Genomic_DNA"/>
</dbReference>
<dbReference type="SUPFAM" id="SSF54523">
    <property type="entry name" value="Pili subunits"/>
    <property type="match status" value="1"/>
</dbReference>
<dbReference type="AlphaFoldDB" id="A0A1V3NNU9"/>
<dbReference type="STRING" id="108003.B1C78_04590"/>